<dbReference type="SMART" id="SM01043">
    <property type="entry name" value="BTAD"/>
    <property type="match status" value="1"/>
</dbReference>
<dbReference type="SUPFAM" id="SSF48452">
    <property type="entry name" value="TPR-like"/>
    <property type="match status" value="1"/>
</dbReference>
<accession>A0A918A1B0</accession>
<proteinExistence type="predicted"/>
<evidence type="ECO:0000256" key="1">
    <source>
        <dbReference type="ARBA" id="ARBA00023012"/>
    </source>
</evidence>
<comment type="caution">
    <text evidence="5">The sequence shown here is derived from an EMBL/GenBank/DDBJ whole genome shotgun (WGS) entry which is preliminary data.</text>
</comment>
<dbReference type="InterPro" id="IPR011990">
    <property type="entry name" value="TPR-like_helical_dom_sf"/>
</dbReference>
<dbReference type="EMBL" id="BMMS01000065">
    <property type="protein sequence ID" value="GGP00754.1"/>
    <property type="molecule type" value="Genomic_DNA"/>
</dbReference>
<feature type="domain" description="Bacterial transcriptional activator" evidence="4">
    <location>
        <begin position="2"/>
        <end position="113"/>
    </location>
</feature>
<evidence type="ECO:0000313" key="5">
    <source>
        <dbReference type="EMBL" id="GGP00754.1"/>
    </source>
</evidence>
<protein>
    <recommendedName>
        <fullName evidence="4">Bacterial transcriptional activator domain-containing protein</fullName>
    </recommendedName>
</protein>
<gene>
    <name evidence="5" type="ORF">GCM10012280_70200</name>
</gene>
<reference evidence="5" key="2">
    <citation type="submission" date="2020-09" db="EMBL/GenBank/DDBJ databases">
        <authorList>
            <person name="Sun Q."/>
            <person name="Zhou Y."/>
        </authorList>
    </citation>
    <scope>NUCLEOTIDE SEQUENCE</scope>
    <source>
        <strain evidence="5">CGMCC 4.7201</strain>
    </source>
</reference>
<evidence type="ECO:0000259" key="4">
    <source>
        <dbReference type="SMART" id="SM01043"/>
    </source>
</evidence>
<dbReference type="GO" id="GO:0006355">
    <property type="term" value="P:regulation of DNA-templated transcription"/>
    <property type="evidence" value="ECO:0007669"/>
    <property type="project" value="TreeGrafter"/>
</dbReference>
<dbReference type="InterPro" id="IPR005158">
    <property type="entry name" value="BTAD"/>
</dbReference>
<keyword evidence="1" id="KW-0902">Two-component regulatory system</keyword>
<dbReference type="PANTHER" id="PTHR35807:SF1">
    <property type="entry name" value="TRANSCRIPTIONAL REGULATOR REDD"/>
    <property type="match status" value="1"/>
</dbReference>
<organism evidence="5 6">
    <name type="scientific">Wenjunlia tyrosinilytica</name>
    <dbReference type="NCBI Taxonomy" id="1544741"/>
    <lineage>
        <taxon>Bacteria</taxon>
        <taxon>Bacillati</taxon>
        <taxon>Actinomycetota</taxon>
        <taxon>Actinomycetes</taxon>
        <taxon>Kitasatosporales</taxon>
        <taxon>Streptomycetaceae</taxon>
        <taxon>Wenjunlia</taxon>
    </lineage>
</organism>
<dbReference type="PANTHER" id="PTHR35807">
    <property type="entry name" value="TRANSCRIPTIONAL REGULATOR REDD-RELATED"/>
    <property type="match status" value="1"/>
</dbReference>
<reference evidence="5" key="1">
    <citation type="journal article" date="2014" name="Int. J. Syst. Evol. Microbiol.">
        <title>Complete genome sequence of Corynebacterium casei LMG S-19264T (=DSM 44701T), isolated from a smear-ripened cheese.</title>
        <authorList>
            <consortium name="US DOE Joint Genome Institute (JGI-PGF)"/>
            <person name="Walter F."/>
            <person name="Albersmeier A."/>
            <person name="Kalinowski J."/>
            <person name="Ruckert C."/>
        </authorList>
    </citation>
    <scope>NUCLEOTIDE SEQUENCE</scope>
    <source>
        <strain evidence="5">CGMCC 4.7201</strain>
    </source>
</reference>
<dbReference type="AlphaFoldDB" id="A0A918A1B0"/>
<sequence>MQLFCGPPLADVASAWADRVREALSREWPAARTAAAAAWLRAGQHVALVPDLMDLAEERSLDETITGPLMVALHRGGQHAEALERCAALRNQLIEQVGDEPGPPLRDLHACLLRRDTADT</sequence>
<dbReference type="Gene3D" id="1.25.40.10">
    <property type="entry name" value="Tetratricopeptide repeat domain"/>
    <property type="match status" value="1"/>
</dbReference>
<keyword evidence="6" id="KW-1185">Reference proteome</keyword>
<dbReference type="GO" id="GO:0000160">
    <property type="term" value="P:phosphorelay signal transduction system"/>
    <property type="evidence" value="ECO:0007669"/>
    <property type="project" value="UniProtKB-KW"/>
</dbReference>
<evidence type="ECO:0000313" key="6">
    <source>
        <dbReference type="Proteomes" id="UP000641932"/>
    </source>
</evidence>
<keyword evidence="2" id="KW-0805">Transcription regulation</keyword>
<evidence type="ECO:0000256" key="2">
    <source>
        <dbReference type="ARBA" id="ARBA00023015"/>
    </source>
</evidence>
<keyword evidence="3" id="KW-0804">Transcription</keyword>
<dbReference type="InterPro" id="IPR051677">
    <property type="entry name" value="AfsR-DnrI-RedD_regulator"/>
</dbReference>
<evidence type="ECO:0000256" key="3">
    <source>
        <dbReference type="ARBA" id="ARBA00023163"/>
    </source>
</evidence>
<dbReference type="Proteomes" id="UP000641932">
    <property type="component" value="Unassembled WGS sequence"/>
</dbReference>
<dbReference type="Pfam" id="PF03704">
    <property type="entry name" value="BTAD"/>
    <property type="match status" value="1"/>
</dbReference>
<name>A0A918A1B0_9ACTN</name>
<dbReference type="GO" id="GO:0003677">
    <property type="term" value="F:DNA binding"/>
    <property type="evidence" value="ECO:0007669"/>
    <property type="project" value="TreeGrafter"/>
</dbReference>